<dbReference type="Gene3D" id="3.10.180.10">
    <property type="entry name" value="2,3-Dihydroxybiphenyl 1,2-Dioxygenase, domain 1"/>
    <property type="match status" value="1"/>
</dbReference>
<dbReference type="InterPro" id="IPR029068">
    <property type="entry name" value="Glyas_Bleomycin-R_OHBP_Dase"/>
</dbReference>
<proteinExistence type="predicted"/>
<evidence type="ECO:0000259" key="1">
    <source>
        <dbReference type="PROSITE" id="PS51819"/>
    </source>
</evidence>
<gene>
    <name evidence="2" type="ORF">ACFSQZ_01890</name>
</gene>
<comment type="caution">
    <text evidence="2">The sequence shown here is derived from an EMBL/GenBank/DDBJ whole genome shotgun (WGS) entry which is preliminary data.</text>
</comment>
<dbReference type="InterPro" id="IPR004360">
    <property type="entry name" value="Glyas_Fos-R_dOase_dom"/>
</dbReference>
<organism evidence="2 3">
    <name type="scientific">Rubritalea spongiae</name>
    <dbReference type="NCBI Taxonomy" id="430797"/>
    <lineage>
        <taxon>Bacteria</taxon>
        <taxon>Pseudomonadati</taxon>
        <taxon>Verrucomicrobiota</taxon>
        <taxon>Verrucomicrobiia</taxon>
        <taxon>Verrucomicrobiales</taxon>
        <taxon>Rubritaleaceae</taxon>
        <taxon>Rubritalea</taxon>
    </lineage>
</organism>
<dbReference type="InterPro" id="IPR037523">
    <property type="entry name" value="VOC_core"/>
</dbReference>
<accession>A0ABW5DY17</accession>
<reference evidence="3" key="1">
    <citation type="journal article" date="2019" name="Int. J. Syst. Evol. Microbiol.">
        <title>The Global Catalogue of Microorganisms (GCM) 10K type strain sequencing project: providing services to taxonomists for standard genome sequencing and annotation.</title>
        <authorList>
            <consortium name="The Broad Institute Genomics Platform"/>
            <consortium name="The Broad Institute Genome Sequencing Center for Infectious Disease"/>
            <person name="Wu L."/>
            <person name="Ma J."/>
        </authorList>
    </citation>
    <scope>NUCLEOTIDE SEQUENCE [LARGE SCALE GENOMIC DNA]</scope>
    <source>
        <strain evidence="3">JCM 16545</strain>
    </source>
</reference>
<evidence type="ECO:0000313" key="2">
    <source>
        <dbReference type="EMBL" id="MFD2275207.1"/>
    </source>
</evidence>
<dbReference type="RefSeq" id="WP_377094956.1">
    <property type="nucleotide sequence ID" value="NZ_JBHSJM010000001.1"/>
</dbReference>
<dbReference type="PROSITE" id="PS51819">
    <property type="entry name" value="VOC"/>
    <property type="match status" value="1"/>
</dbReference>
<dbReference type="EMBL" id="JBHUJC010000003">
    <property type="protein sequence ID" value="MFD2275207.1"/>
    <property type="molecule type" value="Genomic_DNA"/>
</dbReference>
<sequence length="135" mass="15741">MDEEKINKNYKGTAPYLVVRELKKAVEYYHKVLGFSYPKLWGEPPTFAMPSRDGFIFMLKQAEEGVEIVPSRKQSGFWDAYVWVEDVDCLYLELKNNGAIIDYEPCIQKEYDMKEFAVRDLDDHVIAFGQILTTN</sequence>
<feature type="domain" description="VOC" evidence="1">
    <location>
        <begin position="9"/>
        <end position="131"/>
    </location>
</feature>
<dbReference type="Proteomes" id="UP001597297">
    <property type="component" value="Unassembled WGS sequence"/>
</dbReference>
<keyword evidence="3" id="KW-1185">Reference proteome</keyword>
<dbReference type="Pfam" id="PF00903">
    <property type="entry name" value="Glyoxalase"/>
    <property type="match status" value="1"/>
</dbReference>
<evidence type="ECO:0000313" key="3">
    <source>
        <dbReference type="Proteomes" id="UP001597297"/>
    </source>
</evidence>
<name>A0ABW5DY17_9BACT</name>
<dbReference type="SUPFAM" id="SSF54593">
    <property type="entry name" value="Glyoxalase/Bleomycin resistance protein/Dihydroxybiphenyl dioxygenase"/>
    <property type="match status" value="1"/>
</dbReference>
<protein>
    <submittedName>
        <fullName evidence="2">VOC family protein</fullName>
    </submittedName>
</protein>